<dbReference type="PROSITE" id="PS50949">
    <property type="entry name" value="HTH_GNTR"/>
    <property type="match status" value="1"/>
</dbReference>
<gene>
    <name evidence="6" type="ORF">KM312_07310</name>
</gene>
<dbReference type="InterPro" id="IPR000524">
    <property type="entry name" value="Tscrpt_reg_HTH_GntR"/>
</dbReference>
<comment type="caution">
    <text evidence="6">The sequence shown here is derived from an EMBL/GenBank/DDBJ whole genome shotgun (WGS) entry which is preliminary data.</text>
</comment>
<evidence type="ECO:0000256" key="4">
    <source>
        <dbReference type="SAM" id="MobiDB-lite"/>
    </source>
</evidence>
<evidence type="ECO:0000313" key="6">
    <source>
        <dbReference type="EMBL" id="MBT9282448.1"/>
    </source>
</evidence>
<dbReference type="PANTHER" id="PTHR43537:SF24">
    <property type="entry name" value="GLUCONATE OPERON TRANSCRIPTIONAL REPRESSOR"/>
    <property type="match status" value="1"/>
</dbReference>
<keyword evidence="1" id="KW-0805">Transcription regulation</keyword>
<dbReference type="GO" id="GO:0003700">
    <property type="term" value="F:DNA-binding transcription factor activity"/>
    <property type="evidence" value="ECO:0007669"/>
    <property type="project" value="InterPro"/>
</dbReference>
<dbReference type="SUPFAM" id="SSF48008">
    <property type="entry name" value="GntR ligand-binding domain-like"/>
    <property type="match status" value="1"/>
</dbReference>
<keyword evidence="3" id="KW-0804">Transcription</keyword>
<feature type="domain" description="HTH gntR-type" evidence="5">
    <location>
        <begin position="52"/>
        <end position="119"/>
    </location>
</feature>
<evidence type="ECO:0000256" key="2">
    <source>
        <dbReference type="ARBA" id="ARBA00023125"/>
    </source>
</evidence>
<evidence type="ECO:0000256" key="3">
    <source>
        <dbReference type="ARBA" id="ARBA00023163"/>
    </source>
</evidence>
<dbReference type="Gene3D" id="1.20.120.530">
    <property type="entry name" value="GntR ligand-binding domain-like"/>
    <property type="match status" value="1"/>
</dbReference>
<evidence type="ECO:0000313" key="7">
    <source>
        <dbReference type="Proteomes" id="UP000748108"/>
    </source>
</evidence>
<dbReference type="GO" id="GO:0003677">
    <property type="term" value="F:DNA binding"/>
    <property type="evidence" value="ECO:0007669"/>
    <property type="project" value="UniProtKB-KW"/>
</dbReference>
<evidence type="ECO:0000256" key="1">
    <source>
        <dbReference type="ARBA" id="ARBA00023015"/>
    </source>
</evidence>
<dbReference type="InterPro" id="IPR036388">
    <property type="entry name" value="WH-like_DNA-bd_sf"/>
</dbReference>
<dbReference type="InterPro" id="IPR036390">
    <property type="entry name" value="WH_DNA-bd_sf"/>
</dbReference>
<dbReference type="Pfam" id="PF00392">
    <property type="entry name" value="GntR"/>
    <property type="match status" value="1"/>
</dbReference>
<evidence type="ECO:0000259" key="5">
    <source>
        <dbReference type="PROSITE" id="PS50949"/>
    </source>
</evidence>
<dbReference type="AlphaFoldDB" id="A0A947CXH7"/>
<dbReference type="EMBL" id="JAHHQF010000057">
    <property type="protein sequence ID" value="MBT9282448.1"/>
    <property type="molecule type" value="Genomic_DNA"/>
</dbReference>
<feature type="region of interest" description="Disordered" evidence="4">
    <location>
        <begin position="1"/>
        <end position="22"/>
    </location>
</feature>
<dbReference type="InterPro" id="IPR008920">
    <property type="entry name" value="TF_FadR/GntR_C"/>
</dbReference>
<sequence>MHSPRSRPDGTFQSGTPAQNELDHRVRSVLQKSAVLKKLPAEAEEAPRKIYGRKRDRVYLYVRNKILTREFRPGAMIDPQEIADTLDVSRTPIQEALTRLEQEGFIEIIPQVGIFVRTPTSEELFEKLISRAVLEGLLTKWATPRIGDEELRLLEELAELMNAGQLTAEAYSLVNREFHNVIHVASGLHYVRLLVEHQWNLVDYTAVIDFVFQPENMRRSSEDHLRILTHLKNREADEARKAMEAHVMRVAHLLRERWRG</sequence>
<dbReference type="Proteomes" id="UP000748108">
    <property type="component" value="Unassembled WGS sequence"/>
</dbReference>
<dbReference type="CDD" id="cd07377">
    <property type="entry name" value="WHTH_GntR"/>
    <property type="match status" value="1"/>
</dbReference>
<protein>
    <submittedName>
        <fullName evidence="6">GntR family transcriptional regulator</fullName>
    </submittedName>
</protein>
<accession>A0A947CXH7</accession>
<keyword evidence="2" id="KW-0238">DNA-binding</keyword>
<dbReference type="SMART" id="SM00895">
    <property type="entry name" value="FCD"/>
    <property type="match status" value="1"/>
</dbReference>
<reference evidence="6" key="1">
    <citation type="journal article" date="2021" name="Microbiology">
        <title>Metagenomic Analysis of the Microbial Community in the Underground Coal Fire Area (Kemerovo Region, Russia) Revealed Predominance of Thermophilic Members of the Phyla Deinococcus-thermus, Aquificae, and Firmicutes.</title>
        <authorList>
            <person name="Kadnikov V."/>
            <person name="Mardanov A.V."/>
            <person name="Beletsky A.V."/>
            <person name="Karnachuk O.V."/>
            <person name="Ravin N.V."/>
        </authorList>
    </citation>
    <scope>NUCLEOTIDE SEQUENCE</scope>
    <source>
        <strain evidence="6">RBS10-49</strain>
    </source>
</reference>
<dbReference type="SMART" id="SM00345">
    <property type="entry name" value="HTH_GNTR"/>
    <property type="match status" value="1"/>
</dbReference>
<name>A0A947CXH7_HYDSH</name>
<dbReference type="Gene3D" id="1.10.10.10">
    <property type="entry name" value="Winged helix-like DNA-binding domain superfamily/Winged helix DNA-binding domain"/>
    <property type="match status" value="1"/>
</dbReference>
<dbReference type="PANTHER" id="PTHR43537">
    <property type="entry name" value="TRANSCRIPTIONAL REGULATOR, GNTR FAMILY"/>
    <property type="match status" value="1"/>
</dbReference>
<organism evidence="6 7">
    <name type="scientific">Hydrogenibacillus schlegelii</name>
    <name type="common">Bacillus schlegelii</name>
    <dbReference type="NCBI Taxonomy" id="1484"/>
    <lineage>
        <taxon>Bacteria</taxon>
        <taxon>Bacillati</taxon>
        <taxon>Bacillota</taxon>
        <taxon>Bacilli</taxon>
        <taxon>Bacillales</taxon>
        <taxon>Bacillales Family X. Incertae Sedis</taxon>
        <taxon>Hydrogenibacillus</taxon>
    </lineage>
</organism>
<proteinExistence type="predicted"/>
<dbReference type="PRINTS" id="PR00035">
    <property type="entry name" value="HTHGNTR"/>
</dbReference>
<dbReference type="InterPro" id="IPR011711">
    <property type="entry name" value="GntR_C"/>
</dbReference>
<dbReference type="Pfam" id="PF07729">
    <property type="entry name" value="FCD"/>
    <property type="match status" value="1"/>
</dbReference>
<dbReference type="SUPFAM" id="SSF46785">
    <property type="entry name" value="Winged helix' DNA-binding domain"/>
    <property type="match status" value="1"/>
</dbReference>